<dbReference type="AlphaFoldDB" id="A0A2J7QIV7"/>
<keyword evidence="3" id="KW-1185">Reference proteome</keyword>
<evidence type="ECO:0000313" key="2">
    <source>
        <dbReference type="EMBL" id="PNF28513.1"/>
    </source>
</evidence>
<keyword evidence="1" id="KW-1133">Transmembrane helix</keyword>
<dbReference type="InParanoid" id="A0A2J7QIV7"/>
<evidence type="ECO:0000313" key="3">
    <source>
        <dbReference type="Proteomes" id="UP000235965"/>
    </source>
</evidence>
<keyword evidence="1" id="KW-0472">Membrane</keyword>
<name>A0A2J7QIV7_9NEOP</name>
<dbReference type="EMBL" id="NEVH01013576">
    <property type="protein sequence ID" value="PNF28513.1"/>
    <property type="molecule type" value="Genomic_DNA"/>
</dbReference>
<gene>
    <name evidence="2" type="ORF">B7P43_G14781</name>
</gene>
<dbReference type="Proteomes" id="UP000235965">
    <property type="component" value="Unassembled WGS sequence"/>
</dbReference>
<protein>
    <submittedName>
        <fullName evidence="2">Uncharacterized protein</fullName>
    </submittedName>
</protein>
<proteinExistence type="predicted"/>
<reference evidence="2 3" key="1">
    <citation type="submission" date="2017-12" db="EMBL/GenBank/DDBJ databases">
        <title>Hemimetabolous genomes reveal molecular basis of termite eusociality.</title>
        <authorList>
            <person name="Harrison M.C."/>
            <person name="Jongepier E."/>
            <person name="Robertson H.M."/>
            <person name="Arning N."/>
            <person name="Bitard-Feildel T."/>
            <person name="Chao H."/>
            <person name="Childers C.P."/>
            <person name="Dinh H."/>
            <person name="Doddapaneni H."/>
            <person name="Dugan S."/>
            <person name="Gowin J."/>
            <person name="Greiner C."/>
            <person name="Han Y."/>
            <person name="Hu H."/>
            <person name="Hughes D.S.T."/>
            <person name="Huylmans A.-K."/>
            <person name="Kemena C."/>
            <person name="Kremer L.P.M."/>
            <person name="Lee S.L."/>
            <person name="Lopez-Ezquerra A."/>
            <person name="Mallet L."/>
            <person name="Monroy-Kuhn J.M."/>
            <person name="Moser A."/>
            <person name="Murali S.C."/>
            <person name="Muzny D.M."/>
            <person name="Otani S."/>
            <person name="Piulachs M.-D."/>
            <person name="Poelchau M."/>
            <person name="Qu J."/>
            <person name="Schaub F."/>
            <person name="Wada-Katsumata A."/>
            <person name="Worley K.C."/>
            <person name="Xie Q."/>
            <person name="Ylla G."/>
            <person name="Poulsen M."/>
            <person name="Gibbs R.A."/>
            <person name="Schal C."/>
            <person name="Richards S."/>
            <person name="Belles X."/>
            <person name="Korb J."/>
            <person name="Bornberg-Bauer E."/>
        </authorList>
    </citation>
    <scope>NUCLEOTIDE SEQUENCE [LARGE SCALE GENOMIC DNA]</scope>
    <source>
        <tissue evidence="2">Whole body</tissue>
    </source>
</reference>
<comment type="caution">
    <text evidence="2">The sequence shown here is derived from an EMBL/GenBank/DDBJ whole genome shotgun (WGS) entry which is preliminary data.</text>
</comment>
<feature type="transmembrane region" description="Helical" evidence="1">
    <location>
        <begin position="86"/>
        <end position="112"/>
    </location>
</feature>
<sequence>MFHFWQQTICILSLGWRSPDINLARSRKQCEGGLIRPNDRLPSLHSPGFMTSAPHSPLSGILITESGYGIAAHPEIPCSWSSLRTVLVLAGFVSVTFSSAVTFADVVFLFFVTILRNVHLSRSHKTHFCPCWYLSDAIFSVLLCVAIILDTVPREAPETSATLVMEAPTIHSPTICPRSNSVSSNMIQ</sequence>
<feature type="transmembrane region" description="Helical" evidence="1">
    <location>
        <begin position="132"/>
        <end position="149"/>
    </location>
</feature>
<keyword evidence="1" id="KW-0812">Transmembrane</keyword>
<accession>A0A2J7QIV7</accession>
<evidence type="ECO:0000256" key="1">
    <source>
        <dbReference type="SAM" id="Phobius"/>
    </source>
</evidence>
<organism evidence="2 3">
    <name type="scientific">Cryptotermes secundus</name>
    <dbReference type="NCBI Taxonomy" id="105785"/>
    <lineage>
        <taxon>Eukaryota</taxon>
        <taxon>Metazoa</taxon>
        <taxon>Ecdysozoa</taxon>
        <taxon>Arthropoda</taxon>
        <taxon>Hexapoda</taxon>
        <taxon>Insecta</taxon>
        <taxon>Pterygota</taxon>
        <taxon>Neoptera</taxon>
        <taxon>Polyneoptera</taxon>
        <taxon>Dictyoptera</taxon>
        <taxon>Blattodea</taxon>
        <taxon>Blattoidea</taxon>
        <taxon>Termitoidae</taxon>
        <taxon>Kalotermitidae</taxon>
        <taxon>Cryptotermitinae</taxon>
        <taxon>Cryptotermes</taxon>
    </lineage>
</organism>